<feature type="region of interest" description="Disordered" evidence="1">
    <location>
        <begin position="511"/>
        <end position="550"/>
    </location>
</feature>
<feature type="region of interest" description="Disordered" evidence="1">
    <location>
        <begin position="164"/>
        <end position="186"/>
    </location>
</feature>
<feature type="compositionally biased region" description="Polar residues" evidence="1">
    <location>
        <begin position="524"/>
        <end position="535"/>
    </location>
</feature>
<gene>
    <name evidence="2" type="ORF">HW555_010053</name>
</gene>
<dbReference type="PANTHER" id="PTHR10773:SF19">
    <property type="match status" value="1"/>
</dbReference>
<keyword evidence="3" id="KW-1185">Reference proteome</keyword>
<proteinExistence type="predicted"/>
<sequence length="561" mass="64278">MVREDAIKSQKNAVDQIISVTSDQIDSPSRQDTPVHFSKYFTNEDLQQMTEFIENSDEETSAAQNHIKPSECTRTHAPTVTHTASVILPSNSHDPILATITPQSPMMSMVSSGIRNDISIESPNFSSVIAQAIAQLDCDISPAPTPNVVMPVSSPMPIQTPITDNALSDIEPSPRRRLSTRKKDKGRLRMVHQDQWLDVMRKKNKNLGNAYKSRNGKMRKKKEMGPCCGEKCKFKCSQKITNVDRDLLFVAFWSMGDIVRHWDFINKYCDKIPKRRVTTETASRREFTLRYYLPTKIDHEVHETDSVSPKPQITKIQVCKTMFLNTFGIKQGLVYSALKKLSLQGTVVHDKRGIHRHTKKITEEMIASVCDHVNSFAPVESHYVRKRTNKLEIWPQFSDRIQYKTDFCDHEFKCIIVNNALETPKTRSRNRIRLDNSPLPAPLARTLTQAYEGKLPIPEAKLQDLKYLCRNNIIPSVYHDFYMIQECPNSFMKRLIYIECAMRVVQEIRAEPSRKHPADAPLNRHSNYETVASSEETSHREPTATPASQKNVEFVTRTLEY</sequence>
<name>A0A835G7T9_SPOEX</name>
<reference evidence="2" key="1">
    <citation type="submission" date="2020-08" db="EMBL/GenBank/DDBJ databases">
        <title>Spodoptera exigua strain:BAW_Kor-Di-RS1 Genome sequencing and assembly.</title>
        <authorList>
            <person name="Kim J."/>
            <person name="Nam H.Y."/>
            <person name="Kwon M."/>
            <person name="Choi J.H."/>
            <person name="Cho S.R."/>
            <person name="Kim G.-H."/>
        </authorList>
    </citation>
    <scope>NUCLEOTIDE SEQUENCE</scope>
    <source>
        <strain evidence="2">BAW_Kor-Di-RS1</strain>
        <tissue evidence="2">Whole-body</tissue>
    </source>
</reference>
<protein>
    <submittedName>
        <fullName evidence="2">Uncharacterized protein</fullName>
    </submittedName>
</protein>
<dbReference type="Proteomes" id="UP000648187">
    <property type="component" value="Unassembled WGS sequence"/>
</dbReference>
<dbReference type="AlphaFoldDB" id="A0A835G7T9"/>
<dbReference type="EMBL" id="JACKWZ010000237">
    <property type="protein sequence ID" value="KAF9411051.1"/>
    <property type="molecule type" value="Genomic_DNA"/>
</dbReference>
<dbReference type="PANTHER" id="PTHR10773">
    <property type="entry name" value="DNA-DIRECTED RNA POLYMERASES I, II, AND III SUBUNIT RPABC2"/>
    <property type="match status" value="1"/>
</dbReference>
<evidence type="ECO:0000313" key="2">
    <source>
        <dbReference type="EMBL" id="KAF9411051.1"/>
    </source>
</evidence>
<organism evidence="2 3">
    <name type="scientific">Spodoptera exigua</name>
    <name type="common">Beet armyworm</name>
    <name type="synonym">Noctua fulgens</name>
    <dbReference type="NCBI Taxonomy" id="7107"/>
    <lineage>
        <taxon>Eukaryota</taxon>
        <taxon>Metazoa</taxon>
        <taxon>Ecdysozoa</taxon>
        <taxon>Arthropoda</taxon>
        <taxon>Hexapoda</taxon>
        <taxon>Insecta</taxon>
        <taxon>Pterygota</taxon>
        <taxon>Neoptera</taxon>
        <taxon>Endopterygota</taxon>
        <taxon>Lepidoptera</taxon>
        <taxon>Glossata</taxon>
        <taxon>Ditrysia</taxon>
        <taxon>Noctuoidea</taxon>
        <taxon>Noctuidae</taxon>
        <taxon>Amphipyrinae</taxon>
        <taxon>Spodoptera</taxon>
    </lineage>
</organism>
<accession>A0A835G7T9</accession>
<evidence type="ECO:0000313" key="3">
    <source>
        <dbReference type="Proteomes" id="UP000648187"/>
    </source>
</evidence>
<evidence type="ECO:0000256" key="1">
    <source>
        <dbReference type="SAM" id="MobiDB-lite"/>
    </source>
</evidence>
<feature type="compositionally biased region" description="Basic residues" evidence="1">
    <location>
        <begin position="175"/>
        <end position="186"/>
    </location>
</feature>
<feature type="region of interest" description="Disordered" evidence="1">
    <location>
        <begin position="57"/>
        <end position="77"/>
    </location>
</feature>
<comment type="caution">
    <text evidence="2">The sequence shown here is derived from an EMBL/GenBank/DDBJ whole genome shotgun (WGS) entry which is preliminary data.</text>
</comment>